<evidence type="ECO:0000256" key="4">
    <source>
        <dbReference type="SAM" id="MobiDB-lite"/>
    </source>
</evidence>
<dbReference type="Pfam" id="PF09732">
    <property type="entry name" value="CactinC_cactus"/>
    <property type="match status" value="1"/>
</dbReference>
<feature type="region of interest" description="Disordered" evidence="4">
    <location>
        <begin position="1"/>
        <end position="70"/>
    </location>
</feature>
<dbReference type="InterPro" id="IPR018816">
    <property type="entry name" value="Cactin_central"/>
</dbReference>
<dbReference type="Proteomes" id="UP000789405">
    <property type="component" value="Unassembled WGS sequence"/>
</dbReference>
<dbReference type="GO" id="GO:0045292">
    <property type="term" value="P:mRNA cis splicing, via spliceosome"/>
    <property type="evidence" value="ECO:0007669"/>
    <property type="project" value="TreeGrafter"/>
</dbReference>
<gene>
    <name evidence="7" type="ORF">DERYTH_LOCUS2767</name>
</gene>
<proteinExistence type="inferred from homology"/>
<feature type="domain" description="Splicing factor cactin central" evidence="6">
    <location>
        <begin position="138"/>
        <end position="209"/>
    </location>
</feature>
<feature type="region of interest" description="Disordered" evidence="4">
    <location>
        <begin position="84"/>
        <end position="109"/>
    </location>
</feature>
<dbReference type="PANTHER" id="PTHR21737:SF4">
    <property type="entry name" value="SPLICING FACTOR CACTIN"/>
    <property type="match status" value="1"/>
</dbReference>
<organism evidence="7 8">
    <name type="scientific">Dentiscutata erythropus</name>
    <dbReference type="NCBI Taxonomy" id="1348616"/>
    <lineage>
        <taxon>Eukaryota</taxon>
        <taxon>Fungi</taxon>
        <taxon>Fungi incertae sedis</taxon>
        <taxon>Mucoromycota</taxon>
        <taxon>Glomeromycotina</taxon>
        <taxon>Glomeromycetes</taxon>
        <taxon>Diversisporales</taxon>
        <taxon>Gigasporaceae</taxon>
        <taxon>Dentiscutata</taxon>
    </lineage>
</organism>
<accession>A0A9N8ZJW7</accession>
<evidence type="ECO:0000256" key="2">
    <source>
        <dbReference type="ARBA" id="ARBA00034534"/>
    </source>
</evidence>
<dbReference type="EMBL" id="CAJVPY010000910">
    <property type="protein sequence ID" value="CAG8498306.1"/>
    <property type="molecule type" value="Genomic_DNA"/>
</dbReference>
<dbReference type="InterPro" id="IPR019134">
    <property type="entry name" value="Cactin_C"/>
</dbReference>
<comment type="similarity">
    <text evidence="1">Belongs to the CACTIN family.</text>
</comment>
<evidence type="ECO:0000313" key="8">
    <source>
        <dbReference type="Proteomes" id="UP000789405"/>
    </source>
</evidence>
<feature type="compositionally biased region" description="Basic residues" evidence="4">
    <location>
        <begin position="10"/>
        <end position="19"/>
    </location>
</feature>
<keyword evidence="8" id="KW-1185">Reference proteome</keyword>
<feature type="compositionally biased region" description="Basic residues" evidence="4">
    <location>
        <begin position="30"/>
        <end position="42"/>
    </location>
</feature>
<dbReference type="OrthoDB" id="265955at2759"/>
<sequence length="619" mass="72908">MLQDSDSSSGKRKSRKHRSYSSEDSDSSNGKKKSEKVKKSKKDKKDRDRHKDKLSYIELSAYSNTDNPFGDANLGIKFEWTKKKEREKKQGISPEEALRREKERREETQLELEKLNKRRAEREIERQLREEELARMQRDAEIAAMGDWASKEDEFHLEQAKRRAEIRIKENRAKPIDILAINLRLADESEVVDDALEIDMDEPYTIFEAMIVVCEDKLSELQEEEKNHAMNMNIIAPVRDDINNLFSGKTYEQLNVLQAQIQQKLSGKEAVEVEFWEQQLKALTVWKSKAKLKAMHEIVLRKRLEQLRRKQRQEAIKVQEELESALASHHHIQMESEGQEAMTEEDVISEYAIGEYDRSMSPRPMSRLSKEDKQYEIIDPDEDLRELKEKRKEVLRNQFIPMKVQPKKQTIEEEEESVVSKALYEREAAKELDEDEAIFNIEEELAKTTYLWQDKYRPRKPRYFNRVHTGYEWNKYNQTHYDSDNPPPKVVQGYKFNIFYPDLIDKTKAPTYKIERESGNNDTVLIRFVAGPPYEDIAFRIVNREWEYSHKKGFKSSFDRGCERSEDTWARTIPDKLPSRVVPSFIIESSNFNIETIGTTETIETAEIIEATPVQNFET</sequence>
<name>A0A9N8ZJW7_9GLOM</name>
<evidence type="ECO:0000259" key="5">
    <source>
        <dbReference type="Pfam" id="PF09732"/>
    </source>
</evidence>
<dbReference type="GO" id="GO:0005681">
    <property type="term" value="C:spliceosomal complex"/>
    <property type="evidence" value="ECO:0007669"/>
    <property type="project" value="TreeGrafter"/>
</dbReference>
<feature type="compositionally biased region" description="Basic and acidic residues" evidence="4">
    <location>
        <begin position="43"/>
        <end position="55"/>
    </location>
</feature>
<feature type="domain" description="Splicing factor Cactin C-terminal" evidence="5">
    <location>
        <begin position="452"/>
        <end position="562"/>
    </location>
</feature>
<dbReference type="AlphaFoldDB" id="A0A9N8ZJW7"/>
<evidence type="ECO:0000256" key="1">
    <source>
        <dbReference type="ARBA" id="ARBA00006895"/>
    </source>
</evidence>
<dbReference type="GO" id="GO:0005737">
    <property type="term" value="C:cytoplasm"/>
    <property type="evidence" value="ECO:0007669"/>
    <property type="project" value="TreeGrafter"/>
</dbReference>
<dbReference type="SMART" id="SM01050">
    <property type="entry name" value="CactinC_cactus"/>
    <property type="match status" value="1"/>
</dbReference>
<feature type="coiled-coil region" evidence="3">
    <location>
        <begin position="301"/>
        <end position="328"/>
    </location>
</feature>
<dbReference type="PANTHER" id="PTHR21737">
    <property type="entry name" value="POLYGLUTAMINE BINDING PROTEIN 1/MARVEL MEMBRANE-ASSOCIATING DOMAIN CONTAINING 3"/>
    <property type="match status" value="1"/>
</dbReference>
<evidence type="ECO:0000256" key="3">
    <source>
        <dbReference type="SAM" id="Coils"/>
    </source>
</evidence>
<evidence type="ECO:0000313" key="7">
    <source>
        <dbReference type="EMBL" id="CAG8498306.1"/>
    </source>
</evidence>
<protein>
    <recommendedName>
        <fullName evidence="2">Splicing factor Cactin</fullName>
    </recommendedName>
</protein>
<reference evidence="7" key="1">
    <citation type="submission" date="2021-06" db="EMBL/GenBank/DDBJ databases">
        <authorList>
            <person name="Kallberg Y."/>
            <person name="Tangrot J."/>
            <person name="Rosling A."/>
        </authorList>
    </citation>
    <scope>NUCLEOTIDE SEQUENCE</scope>
    <source>
        <strain evidence="7">MA453B</strain>
    </source>
</reference>
<keyword evidence="3" id="KW-0175">Coiled coil</keyword>
<comment type="caution">
    <text evidence="7">The sequence shown here is derived from an EMBL/GenBank/DDBJ whole genome shotgun (WGS) entry which is preliminary data.</text>
</comment>
<dbReference type="Pfam" id="PF10312">
    <property type="entry name" value="Cactin_mid"/>
    <property type="match status" value="1"/>
</dbReference>
<evidence type="ECO:0000259" key="6">
    <source>
        <dbReference type="Pfam" id="PF10312"/>
    </source>
</evidence>